<sequence length="398" mass="47004">MNIIILDIHPLEDGRIQRHIKYLLEKKIKVYRIHYNYTDKTIKTGPFSLFGEVGYIRNIFLFGNKKINTFLFLILCQTFLFYKDCIKILKKISINENEKIIIHIHDPQLLPLGEYLKTRYSRNIQLVYDRHEIYEVLNNYLELIFGFPNFFEKRINKKEISGVVIISDLYYQSTKNIFPYSNILSISNFPSIKNYDLDKIKDKYEKFNEDSIINMVYIGGLSKKIDRDIDLLLEVFFKILETCNNVKVILGGKDLDPSLLPMINDLSQKYPKRFEYLGYVPYSITNEITQKAHIGFNFIKPESEYWVKISSNKINEYLICGTIPIVRADVENYMEIQNVAIIFGRNESKELILNTLLKLVSNPELMKSYMKEGHKIGMKNTWESIADRYLLLYEYVSK</sequence>
<dbReference type="AlphaFoldDB" id="Q2FQD3"/>
<accession>Q2FQD3</accession>
<gene>
    <name evidence="1" type="ordered locus">Mhun_0390</name>
</gene>
<dbReference type="CDD" id="cd03801">
    <property type="entry name" value="GT4_PimA-like"/>
    <property type="match status" value="1"/>
</dbReference>
<dbReference type="Proteomes" id="UP000001941">
    <property type="component" value="Chromosome"/>
</dbReference>
<evidence type="ECO:0000313" key="1">
    <source>
        <dbReference type="EMBL" id="ABD40155.1"/>
    </source>
</evidence>
<evidence type="ECO:0008006" key="3">
    <source>
        <dbReference type="Google" id="ProtNLM"/>
    </source>
</evidence>
<dbReference type="HOGENOM" id="CLU_679009_0_0_2"/>
<dbReference type="STRING" id="323259.Mhun_0390"/>
<name>Q2FQD3_METHJ</name>
<proteinExistence type="predicted"/>
<dbReference type="KEGG" id="mhu:Mhun_0390"/>
<dbReference type="EnsemblBacteria" id="ABD40155">
    <property type="protein sequence ID" value="ABD40155"/>
    <property type="gene ID" value="Mhun_0390"/>
</dbReference>
<organism evidence="1 2">
    <name type="scientific">Methanospirillum hungatei JF-1 (strain ATCC 27890 / DSM 864 / NBRC 100397 / JF-1)</name>
    <dbReference type="NCBI Taxonomy" id="323259"/>
    <lineage>
        <taxon>Archaea</taxon>
        <taxon>Methanobacteriati</taxon>
        <taxon>Methanobacteriota</taxon>
        <taxon>Stenosarchaea group</taxon>
        <taxon>Methanomicrobia</taxon>
        <taxon>Methanomicrobiales</taxon>
        <taxon>Methanospirillaceae</taxon>
        <taxon>Methanospirillum</taxon>
    </lineage>
</organism>
<dbReference type="EMBL" id="CP000254">
    <property type="protein sequence ID" value="ABD40155.1"/>
    <property type="molecule type" value="Genomic_DNA"/>
</dbReference>
<reference evidence="2" key="1">
    <citation type="journal article" date="2016" name="Stand. Genomic Sci.">
        <title>Complete genome sequence of Methanospirillum hungatei type strain JF1.</title>
        <authorList>
            <person name="Gunsalus R.P."/>
            <person name="Cook L.E."/>
            <person name="Crable B."/>
            <person name="Rohlin L."/>
            <person name="McDonald E."/>
            <person name="Mouttaki H."/>
            <person name="Sieber J.R."/>
            <person name="Poweleit N."/>
            <person name="Zhou H."/>
            <person name="Lapidus A.L."/>
            <person name="Daligault H.E."/>
            <person name="Land M."/>
            <person name="Gilna P."/>
            <person name="Ivanova N."/>
            <person name="Kyrpides N."/>
            <person name="Culley D.E."/>
            <person name="McInerney M.J."/>
        </authorList>
    </citation>
    <scope>NUCLEOTIDE SEQUENCE [LARGE SCALE GENOMIC DNA]</scope>
    <source>
        <strain evidence="2">ATCC 27890 / DSM 864 / NBRC 100397 / JF-1</strain>
    </source>
</reference>
<dbReference type="GeneID" id="3923400"/>
<dbReference type="eggNOG" id="arCOG01403">
    <property type="taxonomic scope" value="Archaea"/>
</dbReference>
<dbReference type="Gene3D" id="3.40.50.2000">
    <property type="entry name" value="Glycogen Phosphorylase B"/>
    <property type="match status" value="2"/>
</dbReference>
<dbReference type="RefSeq" id="WP_011447448.1">
    <property type="nucleotide sequence ID" value="NC_007796.1"/>
</dbReference>
<protein>
    <recommendedName>
        <fullName evidence="3">Glycosyl transferase, group 1</fullName>
    </recommendedName>
</protein>
<evidence type="ECO:0000313" key="2">
    <source>
        <dbReference type="Proteomes" id="UP000001941"/>
    </source>
</evidence>
<keyword evidence="2" id="KW-1185">Reference proteome</keyword>
<dbReference type="OrthoDB" id="132546at2157"/>
<dbReference type="InParanoid" id="Q2FQD3"/>
<dbReference type="SUPFAM" id="SSF53756">
    <property type="entry name" value="UDP-Glycosyltransferase/glycogen phosphorylase"/>
    <property type="match status" value="1"/>
</dbReference>